<keyword evidence="4" id="KW-0663">Pyridoxal phosphate</keyword>
<evidence type="ECO:0000256" key="2">
    <source>
        <dbReference type="ARBA" id="ARBA00009320"/>
    </source>
</evidence>
<reference evidence="12" key="1">
    <citation type="journal article" date="2019" name="Int. J. Syst. Evol. Microbiol.">
        <title>The Global Catalogue of Microorganisms (GCM) 10K type strain sequencing project: providing services to taxonomists for standard genome sequencing and annotation.</title>
        <authorList>
            <consortium name="The Broad Institute Genomics Platform"/>
            <consortium name="The Broad Institute Genome Sequencing Center for Infectious Disease"/>
            <person name="Wu L."/>
            <person name="Ma J."/>
        </authorList>
    </citation>
    <scope>NUCLEOTIDE SEQUENCE [LARGE SCALE GENOMIC DNA]</scope>
    <source>
        <strain evidence="12">JCM 16914</strain>
    </source>
</reference>
<comment type="pathway">
    <text evidence="7">Cofactor biosynthesis; tetrahydrofolate biosynthesis; 4-aminobenzoate from chorismate: step 2/2.</text>
</comment>
<keyword evidence="5" id="KW-0289">Folate biosynthesis</keyword>
<evidence type="ECO:0000256" key="7">
    <source>
        <dbReference type="ARBA" id="ARBA00035633"/>
    </source>
</evidence>
<dbReference type="Gene3D" id="3.20.10.10">
    <property type="entry name" value="D-amino Acid Aminotransferase, subunit A, domain 2"/>
    <property type="match status" value="1"/>
</dbReference>
<comment type="cofactor">
    <cofactor evidence="1">
        <name>pyridoxal 5'-phosphate</name>
        <dbReference type="ChEBI" id="CHEBI:597326"/>
    </cofactor>
</comment>
<dbReference type="InterPro" id="IPR043132">
    <property type="entry name" value="BCAT-like_C"/>
</dbReference>
<evidence type="ECO:0000256" key="9">
    <source>
        <dbReference type="ARBA" id="ARBA00049529"/>
    </source>
</evidence>
<dbReference type="PANTHER" id="PTHR42743">
    <property type="entry name" value="AMINO-ACID AMINOTRANSFERASE"/>
    <property type="match status" value="1"/>
</dbReference>
<dbReference type="InterPro" id="IPR050571">
    <property type="entry name" value="Class-IV_PLP-Dep_Aminotrnsfr"/>
</dbReference>
<dbReference type="Proteomes" id="UP001500133">
    <property type="component" value="Unassembled WGS sequence"/>
</dbReference>
<keyword evidence="6 11" id="KW-0456">Lyase</keyword>
<dbReference type="SUPFAM" id="SSF56752">
    <property type="entry name" value="D-aminoacid aminotransferase-like PLP-dependent enzymes"/>
    <property type="match status" value="1"/>
</dbReference>
<comment type="caution">
    <text evidence="11">The sequence shown here is derived from an EMBL/GenBank/DDBJ whole genome shotgun (WGS) entry which is preliminary data.</text>
</comment>
<proteinExistence type="inferred from homology"/>
<dbReference type="NCBIfam" id="TIGR03461">
    <property type="entry name" value="pabC_Proteo"/>
    <property type="match status" value="1"/>
</dbReference>
<comment type="catalytic activity">
    <reaction evidence="9">
        <text>4-amino-4-deoxychorismate = 4-aminobenzoate + pyruvate + H(+)</text>
        <dbReference type="Rhea" id="RHEA:16201"/>
        <dbReference type="ChEBI" id="CHEBI:15361"/>
        <dbReference type="ChEBI" id="CHEBI:15378"/>
        <dbReference type="ChEBI" id="CHEBI:17836"/>
        <dbReference type="ChEBI" id="CHEBI:58406"/>
        <dbReference type="EC" id="4.1.3.38"/>
    </reaction>
</comment>
<gene>
    <name evidence="11" type="primary">pabC</name>
    <name evidence="11" type="ORF">GCM10022228_14650</name>
</gene>
<accession>A0ABP7LQ60</accession>
<dbReference type="RefSeq" id="WP_344703857.1">
    <property type="nucleotide sequence ID" value="NZ_BAAAZT010000068.1"/>
</dbReference>
<dbReference type="InterPro" id="IPR017824">
    <property type="entry name" value="Aminodeoxychorismate_lyase_IV"/>
</dbReference>
<evidence type="ECO:0000256" key="3">
    <source>
        <dbReference type="ARBA" id="ARBA00011738"/>
    </source>
</evidence>
<dbReference type="Pfam" id="PF01063">
    <property type="entry name" value="Aminotran_4"/>
    <property type="match status" value="1"/>
</dbReference>
<name>A0ABP7LQ60_9GAMM</name>
<dbReference type="InterPro" id="IPR036038">
    <property type="entry name" value="Aminotransferase-like"/>
</dbReference>
<organism evidence="11 12">
    <name type="scientific">Halomonas cibimaris</name>
    <dbReference type="NCBI Taxonomy" id="657012"/>
    <lineage>
        <taxon>Bacteria</taxon>
        <taxon>Pseudomonadati</taxon>
        <taxon>Pseudomonadota</taxon>
        <taxon>Gammaproteobacteria</taxon>
        <taxon>Oceanospirillales</taxon>
        <taxon>Halomonadaceae</taxon>
        <taxon>Halomonas</taxon>
    </lineage>
</organism>
<dbReference type="PANTHER" id="PTHR42743:SF2">
    <property type="entry name" value="AMINODEOXYCHORISMATE LYASE"/>
    <property type="match status" value="1"/>
</dbReference>
<evidence type="ECO:0000256" key="10">
    <source>
        <dbReference type="NCBIfam" id="TIGR03461"/>
    </source>
</evidence>
<dbReference type="Gene3D" id="3.30.470.10">
    <property type="match status" value="1"/>
</dbReference>
<dbReference type="EMBL" id="BAAAZT010000068">
    <property type="protein sequence ID" value="GAA3905488.1"/>
    <property type="molecule type" value="Genomic_DNA"/>
</dbReference>
<comment type="similarity">
    <text evidence="2">Belongs to the class-IV pyridoxal-phosphate-dependent aminotransferase family.</text>
</comment>
<dbReference type="EC" id="4.1.3.38" evidence="8 10"/>
<comment type="subunit">
    <text evidence="3">Homodimer.</text>
</comment>
<evidence type="ECO:0000256" key="1">
    <source>
        <dbReference type="ARBA" id="ARBA00001933"/>
    </source>
</evidence>
<evidence type="ECO:0000256" key="4">
    <source>
        <dbReference type="ARBA" id="ARBA00022898"/>
    </source>
</evidence>
<evidence type="ECO:0000313" key="11">
    <source>
        <dbReference type="EMBL" id="GAA3905488.1"/>
    </source>
</evidence>
<evidence type="ECO:0000256" key="5">
    <source>
        <dbReference type="ARBA" id="ARBA00022909"/>
    </source>
</evidence>
<protein>
    <recommendedName>
        <fullName evidence="8 10">Aminodeoxychorismate lyase</fullName>
        <ecNumber evidence="8 10">4.1.3.38</ecNumber>
    </recommendedName>
</protein>
<keyword evidence="12" id="KW-1185">Reference proteome</keyword>
<dbReference type="GO" id="GO:0016829">
    <property type="term" value="F:lyase activity"/>
    <property type="evidence" value="ECO:0007669"/>
    <property type="project" value="UniProtKB-KW"/>
</dbReference>
<evidence type="ECO:0000256" key="6">
    <source>
        <dbReference type="ARBA" id="ARBA00023239"/>
    </source>
</evidence>
<evidence type="ECO:0000313" key="12">
    <source>
        <dbReference type="Proteomes" id="UP001500133"/>
    </source>
</evidence>
<dbReference type="InterPro" id="IPR001544">
    <property type="entry name" value="Aminotrans_IV"/>
</dbReference>
<dbReference type="InterPro" id="IPR043131">
    <property type="entry name" value="BCAT-like_N"/>
</dbReference>
<sequence>MASADQVPFDDRGLAYGDGVFETVLLRDGKPVLWPYHRARLHQGCRVLGIELPADAELDACLDGPADGLEVLKIIFTRGSGGRGYAMPDAPRPRLLHRRTAFAPAVERWSGVDVCLCTLRLARQPTLAGIKHLNRLENVLARREWQRADIAEGLLADTRGNVVEATAMNVFWREAGAWWTPTLDACGVAGTLRAALLEQGRVQEALLGAETLIESSAVEQLFVGNSVQGLWPVRSLLTPSGEPLRRFAEAAGAWLQADAHALLGYPSLSGEN</sequence>
<evidence type="ECO:0000256" key="8">
    <source>
        <dbReference type="ARBA" id="ARBA00035676"/>
    </source>
</evidence>